<evidence type="ECO:0000313" key="3">
    <source>
        <dbReference type="Proteomes" id="UP000000763"/>
    </source>
</evidence>
<protein>
    <submittedName>
        <fullName evidence="2">Uncharacterized protein</fullName>
    </submittedName>
</protein>
<dbReference type="AlphaFoldDB" id="Q8W2Z1"/>
<evidence type="ECO:0000256" key="1">
    <source>
        <dbReference type="SAM" id="MobiDB-lite"/>
    </source>
</evidence>
<dbReference type="EMBL" id="AC091811">
    <property type="protein sequence ID" value="AAL58970.1"/>
    <property type="molecule type" value="Genomic_DNA"/>
</dbReference>
<dbReference type="Proteomes" id="UP000000763">
    <property type="component" value="Chromosome 3"/>
</dbReference>
<reference evidence="3" key="1">
    <citation type="journal article" date="2005" name="Nature">
        <title>The map-based sequence of the rice genome.</title>
        <authorList>
            <consortium name="International rice genome sequencing project (IRGSP)"/>
            <person name="Matsumoto T."/>
            <person name="Wu J."/>
            <person name="Kanamori H."/>
            <person name="Katayose Y."/>
            <person name="Fujisawa M."/>
            <person name="Namiki N."/>
            <person name="Mizuno H."/>
            <person name="Yamamoto K."/>
            <person name="Antonio B.A."/>
            <person name="Baba T."/>
            <person name="Sakata K."/>
            <person name="Nagamura Y."/>
            <person name="Aoki H."/>
            <person name="Arikawa K."/>
            <person name="Arita K."/>
            <person name="Bito T."/>
            <person name="Chiden Y."/>
            <person name="Fujitsuka N."/>
            <person name="Fukunaka R."/>
            <person name="Hamada M."/>
            <person name="Harada C."/>
            <person name="Hayashi A."/>
            <person name="Hijishita S."/>
            <person name="Honda M."/>
            <person name="Hosokawa S."/>
            <person name="Ichikawa Y."/>
            <person name="Idonuma A."/>
            <person name="Iijima M."/>
            <person name="Ikeda M."/>
            <person name="Ikeno M."/>
            <person name="Ito K."/>
            <person name="Ito S."/>
            <person name="Ito T."/>
            <person name="Ito Y."/>
            <person name="Ito Y."/>
            <person name="Iwabuchi A."/>
            <person name="Kamiya K."/>
            <person name="Karasawa W."/>
            <person name="Kurita K."/>
            <person name="Katagiri S."/>
            <person name="Kikuta A."/>
            <person name="Kobayashi H."/>
            <person name="Kobayashi N."/>
            <person name="Machita K."/>
            <person name="Maehara T."/>
            <person name="Masukawa M."/>
            <person name="Mizubayashi T."/>
            <person name="Mukai Y."/>
            <person name="Nagasaki H."/>
            <person name="Nagata Y."/>
            <person name="Naito S."/>
            <person name="Nakashima M."/>
            <person name="Nakama Y."/>
            <person name="Nakamichi Y."/>
            <person name="Nakamura M."/>
            <person name="Meguro A."/>
            <person name="Negishi M."/>
            <person name="Ohta I."/>
            <person name="Ohta T."/>
            <person name="Okamoto M."/>
            <person name="Ono N."/>
            <person name="Saji S."/>
            <person name="Sakaguchi M."/>
            <person name="Sakai K."/>
            <person name="Shibata M."/>
            <person name="Shimokawa T."/>
            <person name="Song J."/>
            <person name="Takazaki Y."/>
            <person name="Terasawa K."/>
            <person name="Tsugane M."/>
            <person name="Tsuji K."/>
            <person name="Ueda S."/>
            <person name="Waki K."/>
            <person name="Yamagata H."/>
            <person name="Yamamoto M."/>
            <person name="Yamamoto S."/>
            <person name="Yamane H."/>
            <person name="Yoshiki S."/>
            <person name="Yoshihara R."/>
            <person name="Yukawa K."/>
            <person name="Zhong H."/>
            <person name="Yano M."/>
            <person name="Yuan Q."/>
            <person name="Ouyang S."/>
            <person name="Liu J."/>
            <person name="Jones K.M."/>
            <person name="Gansberger K."/>
            <person name="Moffat K."/>
            <person name="Hill J."/>
            <person name="Bera J."/>
            <person name="Fadrosh D."/>
            <person name="Jin S."/>
            <person name="Johri S."/>
            <person name="Kim M."/>
            <person name="Overton L."/>
            <person name="Reardon M."/>
            <person name="Tsitrin T."/>
            <person name="Vuong H."/>
            <person name="Weaver B."/>
            <person name="Ciecko A."/>
            <person name="Tallon L."/>
            <person name="Jackson J."/>
            <person name="Pai G."/>
            <person name="Aken S.V."/>
            <person name="Utterback T."/>
            <person name="Reidmuller S."/>
            <person name="Feldblyum T."/>
            <person name="Hsiao J."/>
            <person name="Zismann V."/>
            <person name="Iobst S."/>
            <person name="de Vazeille A.R."/>
            <person name="Buell C.R."/>
            <person name="Ying K."/>
            <person name="Li Y."/>
            <person name="Lu T."/>
            <person name="Huang Y."/>
            <person name="Zhao Q."/>
            <person name="Feng Q."/>
            <person name="Zhang L."/>
            <person name="Zhu J."/>
            <person name="Weng Q."/>
            <person name="Mu J."/>
            <person name="Lu Y."/>
            <person name="Fan D."/>
            <person name="Liu Y."/>
            <person name="Guan J."/>
            <person name="Zhang Y."/>
            <person name="Yu S."/>
            <person name="Liu X."/>
            <person name="Zhang Y."/>
            <person name="Hong G."/>
            <person name="Han B."/>
            <person name="Choisne N."/>
            <person name="Demange N."/>
            <person name="Orjeda G."/>
            <person name="Samain S."/>
            <person name="Cattolico L."/>
            <person name="Pelletier E."/>
            <person name="Couloux A."/>
            <person name="Segurens B."/>
            <person name="Wincker P."/>
            <person name="D'Hont A."/>
            <person name="Scarpelli C."/>
            <person name="Weissenbach J."/>
            <person name="Salanoubat M."/>
            <person name="Quetier F."/>
            <person name="Yu Y."/>
            <person name="Kim H.R."/>
            <person name="Rambo T."/>
            <person name="Currie J."/>
            <person name="Collura K."/>
            <person name="Luo M."/>
            <person name="Yang T."/>
            <person name="Ammiraju J.S.S."/>
            <person name="Engler F."/>
            <person name="Soderlund C."/>
            <person name="Wing R.A."/>
            <person name="Palmer L.E."/>
            <person name="de la Bastide M."/>
            <person name="Spiegel L."/>
            <person name="Nascimento L."/>
            <person name="Zutavern T."/>
            <person name="O'Shaughnessy A."/>
            <person name="Dike S."/>
            <person name="Dedhia N."/>
            <person name="Preston R."/>
            <person name="Balija V."/>
            <person name="McCombie W.R."/>
            <person name="Chow T."/>
            <person name="Chen H."/>
            <person name="Chung M."/>
            <person name="Chen C."/>
            <person name="Shaw J."/>
            <person name="Wu H."/>
            <person name="Hsiao K."/>
            <person name="Chao Y."/>
            <person name="Chu M."/>
            <person name="Cheng C."/>
            <person name="Hour A."/>
            <person name="Lee P."/>
            <person name="Lin S."/>
            <person name="Lin Y."/>
            <person name="Liou J."/>
            <person name="Liu S."/>
            <person name="Hsing Y."/>
            <person name="Raghuvanshi S."/>
            <person name="Mohanty A."/>
            <person name="Bharti A.K."/>
            <person name="Gaur A."/>
            <person name="Gupta V."/>
            <person name="Kumar D."/>
            <person name="Ravi V."/>
            <person name="Vij S."/>
            <person name="Kapur A."/>
            <person name="Khurana P."/>
            <person name="Khurana P."/>
            <person name="Khurana J.P."/>
            <person name="Tyagi A.K."/>
            <person name="Gaikwad K."/>
            <person name="Singh A."/>
            <person name="Dalal V."/>
            <person name="Srivastava S."/>
            <person name="Dixit A."/>
            <person name="Pal A.K."/>
            <person name="Ghazi I.A."/>
            <person name="Yadav M."/>
            <person name="Pandit A."/>
            <person name="Bhargava A."/>
            <person name="Sureshbabu K."/>
            <person name="Batra K."/>
            <person name="Sharma T.R."/>
            <person name="Mohapatra T."/>
            <person name="Singh N.K."/>
            <person name="Messing J."/>
            <person name="Nelson A.B."/>
            <person name="Fuks G."/>
            <person name="Kavchok S."/>
            <person name="Keizer G."/>
            <person name="Linton E."/>
            <person name="Llaca V."/>
            <person name="Song R."/>
            <person name="Tanyolac B."/>
            <person name="Young S."/>
            <person name="Ho-Il K."/>
            <person name="Hahn J.H."/>
            <person name="Sangsakoo G."/>
            <person name="Vanavichit A."/>
            <person name="de Mattos Luiz.A.T."/>
            <person name="Zimmer P.D."/>
            <person name="Malone G."/>
            <person name="Dellagostin O."/>
            <person name="de Oliveira A.C."/>
            <person name="Bevan M."/>
            <person name="Bancroft I."/>
            <person name="Minx P."/>
            <person name="Cordum H."/>
            <person name="Wilson R."/>
            <person name="Cheng Z."/>
            <person name="Jin W."/>
            <person name="Jiang J."/>
            <person name="Leong S.A."/>
            <person name="Iwama H."/>
            <person name="Gojobori T."/>
            <person name="Itoh T."/>
            <person name="Niimura Y."/>
            <person name="Fujii Y."/>
            <person name="Habara T."/>
            <person name="Sakai H."/>
            <person name="Sato Y."/>
            <person name="Wilson G."/>
            <person name="Kumar K."/>
            <person name="McCouch S."/>
            <person name="Juretic N."/>
            <person name="Hoen D."/>
            <person name="Wright S."/>
            <person name="Bruskiewich R."/>
            <person name="Bureau T."/>
            <person name="Miyao A."/>
            <person name="Hirochika H."/>
            <person name="Nishikawa T."/>
            <person name="Kadowaki K."/>
            <person name="Sugiura M."/>
            <person name="Burr B."/>
            <person name="Sasaki T."/>
        </authorList>
    </citation>
    <scope>NUCLEOTIDE SEQUENCE [LARGE SCALE GENOMIC DNA]</scope>
    <source>
        <strain evidence="3">cv. Nipponbare</strain>
    </source>
</reference>
<reference evidence="3" key="2">
    <citation type="journal article" date="2008" name="Nucleic Acids Res.">
        <title>The rice annotation project database (RAP-DB): 2008 update.</title>
        <authorList>
            <consortium name="The rice annotation project (RAP)"/>
        </authorList>
    </citation>
    <scope>GENOME REANNOTATION</scope>
    <source>
        <strain evidence="3">cv. Nipponbare</strain>
    </source>
</reference>
<sequence length="76" mass="7833">MGMAAGRSKPMAASSSERGRRWSARLTARSKVGDIRAAPAERCGRGGGDPGSRIRFGMGVKAAATAENLQTDAAAR</sequence>
<feature type="region of interest" description="Disordered" evidence="1">
    <location>
        <begin position="1"/>
        <end position="54"/>
    </location>
</feature>
<proteinExistence type="predicted"/>
<name>Q8W2Z1_ORYSJ</name>
<gene>
    <name evidence="2" type="primary">OSJNBa0069E14.24</name>
</gene>
<organism evidence="2 3">
    <name type="scientific">Oryza sativa subsp. japonica</name>
    <name type="common">Rice</name>
    <dbReference type="NCBI Taxonomy" id="39947"/>
    <lineage>
        <taxon>Eukaryota</taxon>
        <taxon>Viridiplantae</taxon>
        <taxon>Streptophyta</taxon>
        <taxon>Embryophyta</taxon>
        <taxon>Tracheophyta</taxon>
        <taxon>Spermatophyta</taxon>
        <taxon>Magnoliopsida</taxon>
        <taxon>Liliopsida</taxon>
        <taxon>Poales</taxon>
        <taxon>Poaceae</taxon>
        <taxon>BOP clade</taxon>
        <taxon>Oryzoideae</taxon>
        <taxon>Oryzeae</taxon>
        <taxon>Oryzinae</taxon>
        <taxon>Oryza</taxon>
        <taxon>Oryza sativa</taxon>
    </lineage>
</organism>
<accession>Q8W2Z1</accession>
<evidence type="ECO:0000313" key="2">
    <source>
        <dbReference type="EMBL" id="AAL58970.1"/>
    </source>
</evidence>